<feature type="transmembrane region" description="Helical" evidence="8">
    <location>
        <begin position="104"/>
        <end position="122"/>
    </location>
</feature>
<evidence type="ECO:0000256" key="1">
    <source>
        <dbReference type="ARBA" id="ARBA00004651"/>
    </source>
</evidence>
<evidence type="ECO:0000259" key="9">
    <source>
        <dbReference type="PROSITE" id="PS50928"/>
    </source>
</evidence>
<dbReference type="InterPro" id="IPR035906">
    <property type="entry name" value="MetI-like_sf"/>
</dbReference>
<feature type="transmembrane region" description="Helical" evidence="8">
    <location>
        <begin position="184"/>
        <end position="205"/>
    </location>
</feature>
<organism evidence="10 11">
    <name type="scientific">Clostridium neuense</name>
    <dbReference type="NCBI Taxonomy" id="1728934"/>
    <lineage>
        <taxon>Bacteria</taxon>
        <taxon>Bacillati</taxon>
        <taxon>Bacillota</taxon>
        <taxon>Clostridia</taxon>
        <taxon>Eubacteriales</taxon>
        <taxon>Clostridiaceae</taxon>
        <taxon>Clostridium</taxon>
    </lineage>
</organism>
<proteinExistence type="inferred from homology"/>
<reference evidence="10 11" key="1">
    <citation type="submission" date="2024-11" db="EMBL/GenBank/DDBJ databases">
        <authorList>
            <person name="Heng Y.C."/>
            <person name="Lim A.C.H."/>
            <person name="Lee J.K.Y."/>
            <person name="Kittelmann S."/>
        </authorList>
    </citation>
    <scope>NUCLEOTIDE SEQUENCE [LARGE SCALE GENOMIC DNA]</scope>
    <source>
        <strain evidence="10 11">WILCCON 0114</strain>
    </source>
</reference>
<dbReference type="PANTHER" id="PTHR43848:SF2">
    <property type="entry name" value="PUTRESCINE TRANSPORT SYSTEM PERMEASE PROTEIN POTI"/>
    <property type="match status" value="1"/>
</dbReference>
<comment type="similarity">
    <text evidence="2">Belongs to the binding-protein-dependent transport system permease family. CysTW subfamily.</text>
</comment>
<accession>A0ABW8TQB5</accession>
<dbReference type="EMBL" id="JBJIAA010000028">
    <property type="protein sequence ID" value="MFL0253199.1"/>
    <property type="molecule type" value="Genomic_DNA"/>
</dbReference>
<sequence length="260" mass="29276">MVEKYSKKFYLALVYIFLYAPIFFLIIFSFNSEKYSSNWGHFSLKWYSSLLSDDRILTALYYTVFVAVVSSLVSTIFGTLSAIAIDKMSGISKKAILNFNNIPVLNPDIVTAVSLMTLFIFFKIPFGITTLIIAHIVFSTPYVILSVLPKLKQLPKDIVKASLDLGATPRYTMRKIILPQIKPGIVAGFLFAFTMSIDDFVISFFNTGNDVTNLSIEIYSMARRGISPEINALSTLMFLTILILLFLANGKEFLSKEEKK</sequence>
<dbReference type="RefSeq" id="WP_406789867.1">
    <property type="nucleotide sequence ID" value="NZ_JBJIAA010000028.1"/>
</dbReference>
<keyword evidence="7 8" id="KW-0472">Membrane</keyword>
<evidence type="ECO:0000256" key="5">
    <source>
        <dbReference type="ARBA" id="ARBA00022692"/>
    </source>
</evidence>
<feature type="domain" description="ABC transmembrane type-1" evidence="9">
    <location>
        <begin position="60"/>
        <end position="248"/>
    </location>
</feature>
<dbReference type="InterPro" id="IPR051789">
    <property type="entry name" value="Bact_Polyamine_Transport"/>
</dbReference>
<feature type="transmembrane region" description="Helical" evidence="8">
    <location>
        <begin position="59"/>
        <end position="83"/>
    </location>
</feature>
<dbReference type="CDD" id="cd06261">
    <property type="entry name" value="TM_PBP2"/>
    <property type="match status" value="1"/>
</dbReference>
<comment type="subcellular location">
    <subcellularLocation>
        <location evidence="1 8">Cell membrane</location>
        <topology evidence="1 8">Multi-pass membrane protein</topology>
    </subcellularLocation>
</comment>
<comment type="caution">
    <text evidence="10">The sequence shown here is derived from an EMBL/GenBank/DDBJ whole genome shotgun (WGS) entry which is preliminary data.</text>
</comment>
<dbReference type="Pfam" id="PF00528">
    <property type="entry name" value="BPD_transp_1"/>
    <property type="match status" value="1"/>
</dbReference>
<evidence type="ECO:0000256" key="6">
    <source>
        <dbReference type="ARBA" id="ARBA00022989"/>
    </source>
</evidence>
<dbReference type="PROSITE" id="PS50928">
    <property type="entry name" value="ABC_TM1"/>
    <property type="match status" value="1"/>
</dbReference>
<evidence type="ECO:0000256" key="2">
    <source>
        <dbReference type="ARBA" id="ARBA00007069"/>
    </source>
</evidence>
<evidence type="ECO:0000313" key="11">
    <source>
        <dbReference type="Proteomes" id="UP001623592"/>
    </source>
</evidence>
<dbReference type="PANTHER" id="PTHR43848">
    <property type="entry name" value="PUTRESCINE TRANSPORT SYSTEM PERMEASE PROTEIN POTI"/>
    <property type="match status" value="1"/>
</dbReference>
<keyword evidence="11" id="KW-1185">Reference proteome</keyword>
<keyword evidence="4" id="KW-1003">Cell membrane</keyword>
<evidence type="ECO:0000313" key="10">
    <source>
        <dbReference type="EMBL" id="MFL0253199.1"/>
    </source>
</evidence>
<keyword evidence="5 8" id="KW-0812">Transmembrane</keyword>
<keyword evidence="6 8" id="KW-1133">Transmembrane helix</keyword>
<dbReference type="SUPFAM" id="SSF161098">
    <property type="entry name" value="MetI-like"/>
    <property type="match status" value="1"/>
</dbReference>
<name>A0ABW8TQB5_9CLOT</name>
<dbReference type="InterPro" id="IPR000515">
    <property type="entry name" value="MetI-like"/>
</dbReference>
<dbReference type="Gene3D" id="1.10.3720.10">
    <property type="entry name" value="MetI-like"/>
    <property type="match status" value="1"/>
</dbReference>
<evidence type="ECO:0000256" key="7">
    <source>
        <dbReference type="ARBA" id="ARBA00023136"/>
    </source>
</evidence>
<feature type="transmembrane region" description="Helical" evidence="8">
    <location>
        <begin position="9"/>
        <end position="30"/>
    </location>
</feature>
<protein>
    <submittedName>
        <fullName evidence="10">ABC transporter permease</fullName>
    </submittedName>
</protein>
<gene>
    <name evidence="10" type="ORF">ACJDT4_22595</name>
</gene>
<dbReference type="Proteomes" id="UP001623592">
    <property type="component" value="Unassembled WGS sequence"/>
</dbReference>
<feature type="transmembrane region" description="Helical" evidence="8">
    <location>
        <begin position="128"/>
        <end position="148"/>
    </location>
</feature>
<keyword evidence="3 8" id="KW-0813">Transport</keyword>
<evidence type="ECO:0000256" key="8">
    <source>
        <dbReference type="RuleBase" id="RU363032"/>
    </source>
</evidence>
<evidence type="ECO:0000256" key="4">
    <source>
        <dbReference type="ARBA" id="ARBA00022475"/>
    </source>
</evidence>
<feature type="transmembrane region" description="Helical" evidence="8">
    <location>
        <begin position="230"/>
        <end position="250"/>
    </location>
</feature>
<evidence type="ECO:0000256" key="3">
    <source>
        <dbReference type="ARBA" id="ARBA00022448"/>
    </source>
</evidence>